<dbReference type="Proteomes" id="UP001490365">
    <property type="component" value="Unassembled WGS sequence"/>
</dbReference>
<gene>
    <name evidence="2" type="ORF">ABT211_18025</name>
</gene>
<protein>
    <recommendedName>
        <fullName evidence="4">Secreted protein</fullName>
    </recommendedName>
</protein>
<sequence length="114" mass="11948">MFTARKIATVSGLVGSLAALCVGAGHAYADPAPGDCRTTAQGGTVCVHKSETRIDKNGTHVVKQAQDCSTSDRPRVVFPDDQLVGEGSHGVGEVVDCSNKAELPKGFKRPHVEF</sequence>
<keyword evidence="1" id="KW-0732">Signal</keyword>
<dbReference type="EMBL" id="JBEOZM010000006">
    <property type="protein sequence ID" value="MER6269177.1"/>
    <property type="molecule type" value="Genomic_DNA"/>
</dbReference>
<accession>A0ABV1TGN0</accession>
<feature type="signal peptide" evidence="1">
    <location>
        <begin position="1"/>
        <end position="29"/>
    </location>
</feature>
<name>A0ABV1TGN0_9ACTN</name>
<keyword evidence="3" id="KW-1185">Reference proteome</keyword>
<feature type="chain" id="PRO_5046947034" description="Secreted protein" evidence="1">
    <location>
        <begin position="30"/>
        <end position="114"/>
    </location>
</feature>
<comment type="caution">
    <text evidence="2">The sequence shown here is derived from an EMBL/GenBank/DDBJ whole genome shotgun (WGS) entry which is preliminary data.</text>
</comment>
<evidence type="ECO:0000256" key="1">
    <source>
        <dbReference type="SAM" id="SignalP"/>
    </source>
</evidence>
<evidence type="ECO:0000313" key="2">
    <source>
        <dbReference type="EMBL" id="MER6269177.1"/>
    </source>
</evidence>
<proteinExistence type="predicted"/>
<organism evidence="2 3">
    <name type="scientific">Streptomyces sp. 900105755</name>
    <dbReference type="NCBI Taxonomy" id="3154389"/>
    <lineage>
        <taxon>Bacteria</taxon>
        <taxon>Bacillati</taxon>
        <taxon>Actinomycetota</taxon>
        <taxon>Actinomycetes</taxon>
        <taxon>Kitasatosporales</taxon>
        <taxon>Streptomycetaceae</taxon>
        <taxon>Streptomyces</taxon>
    </lineage>
</organism>
<evidence type="ECO:0008006" key="4">
    <source>
        <dbReference type="Google" id="ProtNLM"/>
    </source>
</evidence>
<dbReference type="RefSeq" id="WP_351957703.1">
    <property type="nucleotide sequence ID" value="NZ_JBEOZM010000006.1"/>
</dbReference>
<reference evidence="2 3" key="1">
    <citation type="submission" date="2024-06" db="EMBL/GenBank/DDBJ databases">
        <title>The Natural Products Discovery Center: Release of the First 8490 Sequenced Strains for Exploring Actinobacteria Biosynthetic Diversity.</title>
        <authorList>
            <person name="Kalkreuter E."/>
            <person name="Kautsar S.A."/>
            <person name="Yang D."/>
            <person name="Bader C.D."/>
            <person name="Teijaro C.N."/>
            <person name="Fluegel L."/>
            <person name="Davis C.M."/>
            <person name="Simpson J.R."/>
            <person name="Lauterbach L."/>
            <person name="Steele A.D."/>
            <person name="Gui C."/>
            <person name="Meng S."/>
            <person name="Li G."/>
            <person name="Viehrig K."/>
            <person name="Ye F."/>
            <person name="Su P."/>
            <person name="Kiefer A.F."/>
            <person name="Nichols A."/>
            <person name="Cepeda A.J."/>
            <person name="Yan W."/>
            <person name="Fan B."/>
            <person name="Jiang Y."/>
            <person name="Adhikari A."/>
            <person name="Zheng C.-J."/>
            <person name="Schuster L."/>
            <person name="Cowan T.M."/>
            <person name="Smanski M.J."/>
            <person name="Chevrette M.G."/>
            <person name="De Carvalho L.P.S."/>
            <person name="Shen B."/>
        </authorList>
    </citation>
    <scope>NUCLEOTIDE SEQUENCE [LARGE SCALE GENOMIC DNA]</scope>
    <source>
        <strain evidence="2 3">NPDC001694</strain>
    </source>
</reference>
<evidence type="ECO:0000313" key="3">
    <source>
        <dbReference type="Proteomes" id="UP001490365"/>
    </source>
</evidence>